<dbReference type="Gene3D" id="1.10.287.1080">
    <property type="entry name" value="MazG-like"/>
    <property type="match status" value="1"/>
</dbReference>
<gene>
    <name evidence="1" type="ORF">ACFSDA_03710</name>
</gene>
<comment type="caution">
    <text evidence="1">The sequence shown here is derived from an EMBL/GenBank/DDBJ whole genome shotgun (WGS) entry which is preliminary data.</text>
</comment>
<dbReference type="EMBL" id="JBHUFL010000002">
    <property type="protein sequence ID" value="MFD1834175.1"/>
    <property type="molecule type" value="Genomic_DNA"/>
</dbReference>
<dbReference type="RefSeq" id="WP_343903585.1">
    <property type="nucleotide sequence ID" value="NZ_BAAAIS010000002.1"/>
</dbReference>
<accession>A0ABW4PWJ9</accession>
<dbReference type="SUPFAM" id="SSF101386">
    <property type="entry name" value="all-alpha NTP pyrophosphatases"/>
    <property type="match status" value="1"/>
</dbReference>
<protein>
    <submittedName>
        <fullName evidence="1">MazG nucleotide pyrophosphohydrolase domain-containing protein</fullName>
    </submittedName>
</protein>
<evidence type="ECO:0000313" key="1">
    <source>
        <dbReference type="EMBL" id="MFD1834175.1"/>
    </source>
</evidence>
<sequence length="110" mass="11967">MDLHEITARIEKLSTQYAEVHGVDRSAEWALLKLTEEVGELAQAHLDASGQSRERGLDDAAKQQALRDEVGDVLGMCLVYAVQRGIDPVEAVTGKWFRYEKAADGAAAGV</sequence>
<name>A0ABW4PWJ9_9MICO</name>
<keyword evidence="2" id="KW-1185">Reference proteome</keyword>
<reference evidence="2" key="1">
    <citation type="journal article" date="2019" name="Int. J. Syst. Evol. Microbiol.">
        <title>The Global Catalogue of Microorganisms (GCM) 10K type strain sequencing project: providing services to taxonomists for standard genome sequencing and annotation.</title>
        <authorList>
            <consortium name="The Broad Institute Genomics Platform"/>
            <consortium name="The Broad Institute Genome Sequencing Center for Infectious Disease"/>
            <person name="Wu L."/>
            <person name="Ma J."/>
        </authorList>
    </citation>
    <scope>NUCLEOTIDE SEQUENCE [LARGE SCALE GENOMIC DNA]</scope>
    <source>
        <strain evidence="2">JCM 11650</strain>
    </source>
</reference>
<proteinExistence type="predicted"/>
<dbReference type="Proteomes" id="UP001597280">
    <property type="component" value="Unassembled WGS sequence"/>
</dbReference>
<organism evidence="1 2">
    <name type="scientific">Brachybacterium rhamnosum</name>
    <dbReference type="NCBI Taxonomy" id="173361"/>
    <lineage>
        <taxon>Bacteria</taxon>
        <taxon>Bacillati</taxon>
        <taxon>Actinomycetota</taxon>
        <taxon>Actinomycetes</taxon>
        <taxon>Micrococcales</taxon>
        <taxon>Dermabacteraceae</taxon>
        <taxon>Brachybacterium</taxon>
    </lineage>
</organism>
<evidence type="ECO:0000313" key="2">
    <source>
        <dbReference type="Proteomes" id="UP001597280"/>
    </source>
</evidence>